<evidence type="ECO:0000313" key="3">
    <source>
        <dbReference type="Proteomes" id="UP001419910"/>
    </source>
</evidence>
<proteinExistence type="predicted"/>
<keyword evidence="1" id="KW-0732">Signal</keyword>
<comment type="caution">
    <text evidence="2">The sequence shown here is derived from an EMBL/GenBank/DDBJ whole genome shotgun (WGS) entry which is preliminary data.</text>
</comment>
<evidence type="ECO:0000256" key="1">
    <source>
        <dbReference type="SAM" id="SignalP"/>
    </source>
</evidence>
<sequence length="165" mass="17720">MNHFFAVSALILAVPTVALAQGPAYIGSVSALVSGRQIPLESQEAQMKGHFGLSSMLGRFLEVKYNGSRSPVRIRGGDHVVLIARIASEDVDPDTLFSMRKLDAKKDARIDLGKSSMRISISVQPYGRNLVKIVPSAPLAPGEYVVASTPSFQSPTTRAHLFGVD</sequence>
<organism evidence="2 3">
    <name type="scientific">Sphingomonas oligophenolica</name>
    <dbReference type="NCBI Taxonomy" id="301154"/>
    <lineage>
        <taxon>Bacteria</taxon>
        <taxon>Pseudomonadati</taxon>
        <taxon>Pseudomonadota</taxon>
        <taxon>Alphaproteobacteria</taxon>
        <taxon>Sphingomonadales</taxon>
        <taxon>Sphingomonadaceae</taxon>
        <taxon>Sphingomonas</taxon>
    </lineage>
</organism>
<dbReference type="RefSeq" id="WP_343887812.1">
    <property type="nucleotide sequence ID" value="NZ_BAAAEH010000005.1"/>
</dbReference>
<feature type="signal peptide" evidence="1">
    <location>
        <begin position="1"/>
        <end position="20"/>
    </location>
</feature>
<protein>
    <recommendedName>
        <fullName evidence="4">Copper chaperone PCu(A)C</fullName>
    </recommendedName>
</protein>
<keyword evidence="3" id="KW-1185">Reference proteome</keyword>
<dbReference type="Proteomes" id="UP001419910">
    <property type="component" value="Unassembled WGS sequence"/>
</dbReference>
<accession>A0ABU9XXG0</accession>
<gene>
    <name evidence="2" type="ORF">ABC974_01185</name>
</gene>
<evidence type="ECO:0008006" key="4">
    <source>
        <dbReference type="Google" id="ProtNLM"/>
    </source>
</evidence>
<feature type="chain" id="PRO_5046002871" description="Copper chaperone PCu(A)C" evidence="1">
    <location>
        <begin position="21"/>
        <end position="165"/>
    </location>
</feature>
<reference evidence="2 3" key="1">
    <citation type="submission" date="2024-05" db="EMBL/GenBank/DDBJ databases">
        <authorList>
            <person name="Liu Q."/>
            <person name="Xin Y.-H."/>
        </authorList>
    </citation>
    <scope>NUCLEOTIDE SEQUENCE [LARGE SCALE GENOMIC DNA]</scope>
    <source>
        <strain evidence="2 3">CGMCC 1.10181</strain>
    </source>
</reference>
<evidence type="ECO:0000313" key="2">
    <source>
        <dbReference type="EMBL" id="MEN2788229.1"/>
    </source>
</evidence>
<name>A0ABU9XXG0_9SPHN</name>
<dbReference type="EMBL" id="JBDIME010000001">
    <property type="protein sequence ID" value="MEN2788229.1"/>
    <property type="molecule type" value="Genomic_DNA"/>
</dbReference>